<keyword evidence="1" id="KW-0805">Transcription regulation</keyword>
<comment type="caution">
    <text evidence="5">The sequence shown here is derived from an EMBL/GenBank/DDBJ whole genome shotgun (WGS) entry which is preliminary data.</text>
</comment>
<dbReference type="SMART" id="SM00345">
    <property type="entry name" value="HTH_GNTR"/>
    <property type="match status" value="1"/>
</dbReference>
<dbReference type="PANTHER" id="PTHR43537:SF24">
    <property type="entry name" value="GLUCONATE OPERON TRANSCRIPTIONAL REPRESSOR"/>
    <property type="match status" value="1"/>
</dbReference>
<feature type="domain" description="HTH gntR-type" evidence="4">
    <location>
        <begin position="2"/>
        <end position="69"/>
    </location>
</feature>
<accession>A0ABS6UBB4</accession>
<dbReference type="SMART" id="SM00895">
    <property type="entry name" value="FCD"/>
    <property type="match status" value="1"/>
</dbReference>
<dbReference type="EMBL" id="JADQDF010000001">
    <property type="protein sequence ID" value="MBW0129530.1"/>
    <property type="molecule type" value="Genomic_DNA"/>
</dbReference>
<dbReference type="Pfam" id="PF00392">
    <property type="entry name" value="GntR"/>
    <property type="match status" value="1"/>
</dbReference>
<dbReference type="Pfam" id="PF07729">
    <property type="entry name" value="FCD"/>
    <property type="match status" value="1"/>
</dbReference>
<keyword evidence="6" id="KW-1185">Reference proteome</keyword>
<evidence type="ECO:0000256" key="3">
    <source>
        <dbReference type="ARBA" id="ARBA00023163"/>
    </source>
</evidence>
<sequence length="221" mass="23978">MVAATEQTVTRLRQFILDGDLEPGARIQEVELAAQLGVSRTPVREALRTLSSQGLVELLPNRGARVARWSVKDLDEIYELRVMLESHAAQRAATRMSPTDADALTELCEQMEARAQRGSKADLLELSQLNSRFHGCVLDAADSPRLATMLATVVQVPLVMRTFVRYSPDALARSMGHHRELVAAMRAGAPEWAGAVMQSHIIAARTVLVNSGGAAAPEGET</sequence>
<evidence type="ECO:0000256" key="1">
    <source>
        <dbReference type="ARBA" id="ARBA00023015"/>
    </source>
</evidence>
<evidence type="ECO:0000313" key="6">
    <source>
        <dbReference type="Proteomes" id="UP000694300"/>
    </source>
</evidence>
<dbReference type="PANTHER" id="PTHR43537">
    <property type="entry name" value="TRANSCRIPTIONAL REGULATOR, GNTR FAMILY"/>
    <property type="match status" value="1"/>
</dbReference>
<dbReference type="RefSeq" id="WP_218591519.1">
    <property type="nucleotide sequence ID" value="NZ_JADQDE010000098.1"/>
</dbReference>
<reference evidence="5 6" key="1">
    <citation type="submission" date="2020-11" db="EMBL/GenBank/DDBJ databases">
        <title>Pseudonocardia abyssalis sp. nov. and Pseudonocardia oceani sp. nov., description and phylogenomic analysis of two novel actinomycetes isolated from the deep Southern Ocean.</title>
        <authorList>
            <person name="Parra J."/>
        </authorList>
    </citation>
    <scope>NUCLEOTIDE SEQUENCE [LARGE SCALE GENOMIC DNA]</scope>
    <source>
        <strain evidence="6">KRD185</strain>
    </source>
</reference>
<dbReference type="Proteomes" id="UP000694300">
    <property type="component" value="Unassembled WGS sequence"/>
</dbReference>
<keyword evidence="2" id="KW-0238">DNA-binding</keyword>
<protein>
    <submittedName>
        <fullName evidence="5">GntR family transcriptional regulator</fullName>
    </submittedName>
</protein>
<dbReference type="PROSITE" id="PS50949">
    <property type="entry name" value="HTH_GNTR"/>
    <property type="match status" value="1"/>
</dbReference>
<evidence type="ECO:0000259" key="4">
    <source>
        <dbReference type="PROSITE" id="PS50949"/>
    </source>
</evidence>
<keyword evidence="3" id="KW-0804">Transcription</keyword>
<proteinExistence type="predicted"/>
<dbReference type="InterPro" id="IPR011711">
    <property type="entry name" value="GntR_C"/>
</dbReference>
<gene>
    <name evidence="5" type="ORF">I4I82_17855</name>
</gene>
<name>A0ABS6UBB4_9PSEU</name>
<dbReference type="InterPro" id="IPR000524">
    <property type="entry name" value="Tscrpt_reg_HTH_GntR"/>
</dbReference>
<evidence type="ECO:0000256" key="2">
    <source>
        <dbReference type="ARBA" id="ARBA00023125"/>
    </source>
</evidence>
<dbReference type="CDD" id="cd07377">
    <property type="entry name" value="WHTH_GntR"/>
    <property type="match status" value="1"/>
</dbReference>
<organism evidence="5 6">
    <name type="scientific">Pseudonocardia oceani</name>
    <dbReference type="NCBI Taxonomy" id="2792013"/>
    <lineage>
        <taxon>Bacteria</taxon>
        <taxon>Bacillati</taxon>
        <taxon>Actinomycetota</taxon>
        <taxon>Actinomycetes</taxon>
        <taxon>Pseudonocardiales</taxon>
        <taxon>Pseudonocardiaceae</taxon>
        <taxon>Pseudonocardia</taxon>
    </lineage>
</organism>
<evidence type="ECO:0000313" key="5">
    <source>
        <dbReference type="EMBL" id="MBW0129530.1"/>
    </source>
</evidence>